<keyword evidence="8" id="KW-0347">Helicase</keyword>
<sequence>MEFCAGSADPMARRWHWLAMAAYPGSSPIMPSIDPGRRPRHSAHPLAGIPRRISTFLEKLLAAVQFTWGQPARAPELLSIRHENSHVGGIRNMFIEDGMVVLVARYHKGYQVSGDVKIIHRYLPREVGELLVWYLWLVLPFQRRIDAWMHQREDINPHIWASAPWEPTWTSERVRRILQRESTVGLSGQTLNLASYREIAIAISRRYMRAERAFVRRDPHSTTEDDLHEDEAQIMARMMDEQAGHSPHVAGAVYARETTERAGEVADRRQRFRQSSQEWHQFLGFASAIQSLRSRMITPFQDTAQASQIERWSRTRAMDLDESLQQMMGPSATFRGTQKAVIQSIVQRQSPIVAIMPTGAGKSLLFMLPAWMSRGGTTIVVVPLVALRADLQQRCQTLGISCVEWDSRRPVDGASIVLVTPESAVSETFQTFINRKQWTKELDRIVIDECHIILQEGYQFRKQMAQLGALVRAETQLVLLTATLPRESEALLCQRMYLDSPTIQWFRGRTSRTNVAYQVIEIGAGEPSCDISELMITWIQQRVQQLHEGKVVIYANTIATVQRIAHQLQCPAYYSQAVDKKGMLASFQKQNPGVIVATSALGMGIDIPDIRLVIHVGRTRSLLDYGQESGRAGRDGAASQAIMLIDGHGAGWGDPPTVDSRVQEYLGGGCRRRALDNIFRRDGGWIYTAADQPFHQSQQPPYRHSHTITRSTQTRHFPPFHPPMAKRRAHPIFPSTAYYQGPMQRQTQHAEADGQEIESIREQFDRWAGQCRLCGMTGQPAHHRIGNCPHPQAQIAQSWMDQVIEQVVHQPRGAGRRGYEAYAACFGCHSPQWICQQWESNGYGGYQKTHERCQYPHVAIQIMGQLLHGPQRQSIRVAWQQRMQAQFPGVDIDDERGLIGHFQRRFGRRGEERSGLVVEMNWMCEFIEREFPA</sequence>
<dbReference type="InterPro" id="IPR027417">
    <property type="entry name" value="P-loop_NTPase"/>
</dbReference>
<protein>
    <recommendedName>
        <fullName evidence="5">DNA 3'-5' helicase</fullName>
        <ecNumber evidence="5">5.6.2.4</ecNumber>
    </recommendedName>
</protein>
<dbReference type="VEuPathDB" id="FungiDB:PMAA_061820"/>
<evidence type="ECO:0000256" key="1">
    <source>
        <dbReference type="ARBA" id="ARBA00005446"/>
    </source>
</evidence>
<dbReference type="STRING" id="441960.B6QN99"/>
<evidence type="ECO:0000256" key="4">
    <source>
        <dbReference type="ARBA" id="ARBA00034617"/>
    </source>
</evidence>
<organism evidence="8 9">
    <name type="scientific">Talaromyces marneffei (strain ATCC 18224 / CBS 334.59 / QM 7333)</name>
    <name type="common">Penicillium marneffei</name>
    <dbReference type="NCBI Taxonomy" id="441960"/>
    <lineage>
        <taxon>Eukaryota</taxon>
        <taxon>Fungi</taxon>
        <taxon>Dikarya</taxon>
        <taxon>Ascomycota</taxon>
        <taxon>Pezizomycotina</taxon>
        <taxon>Eurotiomycetes</taxon>
        <taxon>Eurotiomycetidae</taxon>
        <taxon>Eurotiales</taxon>
        <taxon>Trichocomaceae</taxon>
        <taxon>Talaromyces</taxon>
        <taxon>Talaromyces sect. Talaromyces</taxon>
    </lineage>
</organism>
<evidence type="ECO:0000256" key="5">
    <source>
        <dbReference type="ARBA" id="ARBA00034808"/>
    </source>
</evidence>
<dbReference type="GO" id="GO:0003676">
    <property type="term" value="F:nucleic acid binding"/>
    <property type="evidence" value="ECO:0007669"/>
    <property type="project" value="InterPro"/>
</dbReference>
<dbReference type="Pfam" id="PF00271">
    <property type="entry name" value="Helicase_C"/>
    <property type="match status" value="1"/>
</dbReference>
<dbReference type="OrthoDB" id="5153301at2759"/>
<dbReference type="GO" id="GO:0005524">
    <property type="term" value="F:ATP binding"/>
    <property type="evidence" value="ECO:0007669"/>
    <property type="project" value="UniProtKB-KW"/>
</dbReference>
<evidence type="ECO:0000313" key="8">
    <source>
        <dbReference type="EMBL" id="EEA22404.1"/>
    </source>
</evidence>
<comment type="catalytic activity">
    <reaction evidence="4">
        <text>Couples ATP hydrolysis with the unwinding of duplex DNA by translocating in the 3'-5' direction.</text>
        <dbReference type="EC" id="5.6.2.4"/>
    </reaction>
</comment>
<dbReference type="GO" id="GO:0005737">
    <property type="term" value="C:cytoplasm"/>
    <property type="evidence" value="ECO:0007669"/>
    <property type="project" value="TreeGrafter"/>
</dbReference>
<feature type="domain" description="Helicase ATP-binding" evidence="6">
    <location>
        <begin position="343"/>
        <end position="502"/>
    </location>
</feature>
<dbReference type="GO" id="GO:0009378">
    <property type="term" value="F:four-way junction helicase activity"/>
    <property type="evidence" value="ECO:0007669"/>
    <property type="project" value="TreeGrafter"/>
</dbReference>
<keyword evidence="9" id="KW-1185">Reference proteome</keyword>
<dbReference type="EMBL" id="DS995903">
    <property type="protein sequence ID" value="EEA22404.1"/>
    <property type="molecule type" value="Genomic_DNA"/>
</dbReference>
<dbReference type="GO" id="GO:0043138">
    <property type="term" value="F:3'-5' DNA helicase activity"/>
    <property type="evidence" value="ECO:0007669"/>
    <property type="project" value="UniProtKB-EC"/>
</dbReference>
<feature type="domain" description="Helicase C-terminal" evidence="7">
    <location>
        <begin position="538"/>
        <end position="686"/>
    </location>
</feature>
<keyword evidence="2" id="KW-0547">Nucleotide-binding</keyword>
<dbReference type="PhylomeDB" id="B6QN99"/>
<accession>B6QN99</accession>
<dbReference type="PANTHER" id="PTHR13710:SF154">
    <property type="entry name" value="RECQ HELICASE, PUTATIVE (AFU_ORTHOLOGUE AFUA_6G14720)-RELATED"/>
    <property type="match status" value="1"/>
</dbReference>
<dbReference type="PANTHER" id="PTHR13710">
    <property type="entry name" value="DNA HELICASE RECQ FAMILY MEMBER"/>
    <property type="match status" value="1"/>
</dbReference>
<dbReference type="Pfam" id="PF00270">
    <property type="entry name" value="DEAD"/>
    <property type="match status" value="1"/>
</dbReference>
<dbReference type="PROSITE" id="PS51192">
    <property type="entry name" value="HELICASE_ATP_BIND_1"/>
    <property type="match status" value="1"/>
</dbReference>
<dbReference type="GO" id="GO:0005694">
    <property type="term" value="C:chromosome"/>
    <property type="evidence" value="ECO:0007669"/>
    <property type="project" value="TreeGrafter"/>
</dbReference>
<dbReference type="HOGENOM" id="CLU_014018_0_0_1"/>
<gene>
    <name evidence="8" type="ORF">PMAA_061820</name>
</gene>
<dbReference type="SUPFAM" id="SSF52540">
    <property type="entry name" value="P-loop containing nucleoside triphosphate hydrolases"/>
    <property type="match status" value="1"/>
</dbReference>
<dbReference type="InterPro" id="IPR011545">
    <property type="entry name" value="DEAD/DEAH_box_helicase_dom"/>
</dbReference>
<dbReference type="GO" id="GO:0000724">
    <property type="term" value="P:double-strand break repair via homologous recombination"/>
    <property type="evidence" value="ECO:0007669"/>
    <property type="project" value="TreeGrafter"/>
</dbReference>
<evidence type="ECO:0000256" key="2">
    <source>
        <dbReference type="ARBA" id="ARBA00022741"/>
    </source>
</evidence>
<dbReference type="Proteomes" id="UP000001294">
    <property type="component" value="Unassembled WGS sequence"/>
</dbReference>
<keyword evidence="8" id="KW-0378">Hydrolase</keyword>
<dbReference type="PROSITE" id="PS51194">
    <property type="entry name" value="HELICASE_CTER"/>
    <property type="match status" value="1"/>
</dbReference>
<evidence type="ECO:0000259" key="6">
    <source>
        <dbReference type="PROSITE" id="PS51192"/>
    </source>
</evidence>
<keyword evidence="3" id="KW-0067">ATP-binding</keyword>
<evidence type="ECO:0000256" key="3">
    <source>
        <dbReference type="ARBA" id="ARBA00022840"/>
    </source>
</evidence>
<dbReference type="InterPro" id="IPR001650">
    <property type="entry name" value="Helicase_C-like"/>
</dbReference>
<evidence type="ECO:0000313" key="9">
    <source>
        <dbReference type="Proteomes" id="UP000001294"/>
    </source>
</evidence>
<name>B6QN99_TALMQ</name>
<evidence type="ECO:0000259" key="7">
    <source>
        <dbReference type="PROSITE" id="PS51194"/>
    </source>
</evidence>
<dbReference type="SMART" id="SM00490">
    <property type="entry name" value="HELICc"/>
    <property type="match status" value="1"/>
</dbReference>
<dbReference type="CDD" id="cd17920">
    <property type="entry name" value="DEXHc_RecQ"/>
    <property type="match status" value="1"/>
</dbReference>
<dbReference type="InterPro" id="IPR014001">
    <property type="entry name" value="Helicase_ATP-bd"/>
</dbReference>
<proteinExistence type="inferred from homology"/>
<dbReference type="Gene3D" id="3.40.50.300">
    <property type="entry name" value="P-loop containing nucleotide triphosphate hydrolases"/>
    <property type="match status" value="2"/>
</dbReference>
<reference evidence="9" key="1">
    <citation type="journal article" date="2015" name="Genome Announc.">
        <title>Genome sequence of the AIDS-associated pathogen Penicillium marneffei (ATCC18224) and its near taxonomic relative Talaromyces stipitatus (ATCC10500).</title>
        <authorList>
            <person name="Nierman W.C."/>
            <person name="Fedorova-Abrams N.D."/>
            <person name="Andrianopoulos A."/>
        </authorList>
    </citation>
    <scope>NUCLEOTIDE SEQUENCE [LARGE SCALE GENOMIC DNA]</scope>
    <source>
        <strain evidence="9">ATCC 18224 / CBS 334.59 / QM 7333</strain>
    </source>
</reference>
<comment type="similarity">
    <text evidence="1">Belongs to the helicase family. RecQ subfamily.</text>
</comment>
<dbReference type="EC" id="5.6.2.4" evidence="5"/>
<dbReference type="AlphaFoldDB" id="B6QN99"/>
<dbReference type="SMART" id="SM00487">
    <property type="entry name" value="DEXDc"/>
    <property type="match status" value="1"/>
</dbReference>